<dbReference type="InterPro" id="IPR028896">
    <property type="entry name" value="GcvT/YgfZ/DmdA"/>
</dbReference>
<dbReference type="PANTHER" id="PTHR43757">
    <property type="entry name" value="AMINOMETHYLTRANSFERASE"/>
    <property type="match status" value="1"/>
</dbReference>
<organism evidence="2">
    <name type="scientific">marine metagenome</name>
    <dbReference type="NCBI Taxonomy" id="408172"/>
    <lineage>
        <taxon>unclassified sequences</taxon>
        <taxon>metagenomes</taxon>
        <taxon>ecological metagenomes</taxon>
    </lineage>
</organism>
<dbReference type="AlphaFoldDB" id="A0A382YU32"/>
<dbReference type="SUPFAM" id="SSF103025">
    <property type="entry name" value="Folate-binding domain"/>
    <property type="match status" value="1"/>
</dbReference>
<protein>
    <recommendedName>
        <fullName evidence="1">GCVT N-terminal domain-containing protein</fullName>
    </recommendedName>
</protein>
<gene>
    <name evidence="2" type="ORF">METZ01_LOCUS439577</name>
</gene>
<proteinExistence type="predicted"/>
<dbReference type="Pfam" id="PF01571">
    <property type="entry name" value="GCV_T"/>
    <property type="match status" value="1"/>
</dbReference>
<accession>A0A382YU32</accession>
<feature type="non-terminal residue" evidence="2">
    <location>
        <position position="157"/>
    </location>
</feature>
<name>A0A382YU32_9ZZZZ</name>
<dbReference type="InterPro" id="IPR027266">
    <property type="entry name" value="TrmE/GcvT-like"/>
</dbReference>
<dbReference type="InterPro" id="IPR006222">
    <property type="entry name" value="GCVT_N"/>
</dbReference>
<reference evidence="2" key="1">
    <citation type="submission" date="2018-05" db="EMBL/GenBank/DDBJ databases">
        <authorList>
            <person name="Lanie J.A."/>
            <person name="Ng W.-L."/>
            <person name="Kazmierczak K.M."/>
            <person name="Andrzejewski T.M."/>
            <person name="Davidsen T.M."/>
            <person name="Wayne K.J."/>
            <person name="Tettelin H."/>
            <person name="Glass J.I."/>
            <person name="Rusch D."/>
            <person name="Podicherti R."/>
            <person name="Tsui H.-C.T."/>
            <person name="Winkler M.E."/>
        </authorList>
    </citation>
    <scope>NUCLEOTIDE SEQUENCE</scope>
</reference>
<dbReference type="PANTHER" id="PTHR43757:SF2">
    <property type="entry name" value="AMINOMETHYLTRANSFERASE, MITOCHONDRIAL"/>
    <property type="match status" value="1"/>
</dbReference>
<evidence type="ECO:0000259" key="1">
    <source>
        <dbReference type="Pfam" id="PF01571"/>
    </source>
</evidence>
<feature type="domain" description="GCVT N-terminal" evidence="1">
    <location>
        <begin position="22"/>
        <end position="134"/>
    </location>
</feature>
<evidence type="ECO:0000313" key="2">
    <source>
        <dbReference type="EMBL" id="SVD86723.1"/>
    </source>
</evidence>
<dbReference type="EMBL" id="UINC01178522">
    <property type="protein sequence ID" value="SVD86723.1"/>
    <property type="molecule type" value="Genomic_DNA"/>
</dbReference>
<dbReference type="Gene3D" id="3.30.1360.120">
    <property type="entry name" value="Probable tRNA modification gtpase trme, domain 1"/>
    <property type="match status" value="1"/>
</dbReference>
<sequence length="157" mass="17909">MSSVPGLAISRRIRRTPFTERVENLGVQGYSIVNHTLLPKAFRRSIEEDYWHLRKHVQLWDVSCQRQVEIRGPDAARLVQWMTPRDLRQAKIGQCLYITLIDQNAGMINDPILLKLAEDHFWLSIADSDVLLWAKGLSLGCGFDVMVDEPDVSPLAV</sequence>